<name>A0ABN2H183_9ACTN</name>
<feature type="region of interest" description="Disordered" evidence="1">
    <location>
        <begin position="402"/>
        <end position="431"/>
    </location>
</feature>
<evidence type="ECO:0000313" key="3">
    <source>
        <dbReference type="EMBL" id="GAA1679991.1"/>
    </source>
</evidence>
<sequence length="431" mass="44013">MSLPDTQESATETLLRESFAAPARTPLVPVDPRPAILALDRRQRRRFLAVFVAVVVIILAAVGIPAVTTALSADPAVALEAPAAGSGLLPWAPRGDRVTDKTAIAVAERSWVRRAEADPAVRDVHLLYANTSSEGVWVVLQGIDKNGQPTAAQIRYAAGGAFVEWAAKVPKPAPLAIYLPDGLLATRLLFAPGLAASKVTLREDGWPAPDAGPSAGVAADGLSQPVPLATEMPSNDPFDFDVSGIRGGRLVPIASGTAAYGSLFTTSNAISISPPPAGWSSDALPSGRMISLAKAARAQLGVRSLDVAELGQFTPATVAGKQVTGEALLVRDGGRSWLVTGFAVGDDTMPCVRVEAIAAVPNVVAGSCQSGSVHALMGSAATPAASLWLAGSKVADQSSVTVADPAPGTAGRHLQARSATGQPLGAAPIPN</sequence>
<feature type="transmembrane region" description="Helical" evidence="2">
    <location>
        <begin position="47"/>
        <end position="67"/>
    </location>
</feature>
<dbReference type="Proteomes" id="UP001500618">
    <property type="component" value="Unassembled WGS sequence"/>
</dbReference>
<evidence type="ECO:0000256" key="1">
    <source>
        <dbReference type="SAM" id="MobiDB-lite"/>
    </source>
</evidence>
<protein>
    <submittedName>
        <fullName evidence="3">Uncharacterized protein</fullName>
    </submittedName>
</protein>
<evidence type="ECO:0000313" key="4">
    <source>
        <dbReference type="Proteomes" id="UP001500618"/>
    </source>
</evidence>
<gene>
    <name evidence="3" type="ORF">GCM10009765_31490</name>
</gene>
<accession>A0ABN2H183</accession>
<dbReference type="RefSeq" id="WP_344310989.1">
    <property type="nucleotide sequence ID" value="NZ_BAAANY010000009.1"/>
</dbReference>
<evidence type="ECO:0000256" key="2">
    <source>
        <dbReference type="SAM" id="Phobius"/>
    </source>
</evidence>
<keyword evidence="4" id="KW-1185">Reference proteome</keyword>
<proteinExistence type="predicted"/>
<keyword evidence="2" id="KW-0812">Transmembrane</keyword>
<reference evidence="3 4" key="1">
    <citation type="journal article" date="2019" name="Int. J. Syst. Evol. Microbiol.">
        <title>The Global Catalogue of Microorganisms (GCM) 10K type strain sequencing project: providing services to taxonomists for standard genome sequencing and annotation.</title>
        <authorList>
            <consortium name="The Broad Institute Genomics Platform"/>
            <consortium name="The Broad Institute Genome Sequencing Center for Infectious Disease"/>
            <person name="Wu L."/>
            <person name="Ma J."/>
        </authorList>
    </citation>
    <scope>NUCLEOTIDE SEQUENCE [LARGE SCALE GENOMIC DNA]</scope>
    <source>
        <strain evidence="3 4">JCM 14718</strain>
    </source>
</reference>
<keyword evidence="2" id="KW-1133">Transmembrane helix</keyword>
<dbReference type="EMBL" id="BAAANY010000009">
    <property type="protein sequence ID" value="GAA1679991.1"/>
    <property type="molecule type" value="Genomic_DNA"/>
</dbReference>
<keyword evidence="2" id="KW-0472">Membrane</keyword>
<comment type="caution">
    <text evidence="3">The sequence shown here is derived from an EMBL/GenBank/DDBJ whole genome shotgun (WGS) entry which is preliminary data.</text>
</comment>
<organism evidence="3 4">
    <name type="scientific">Fodinicola feengrottensis</name>
    <dbReference type="NCBI Taxonomy" id="435914"/>
    <lineage>
        <taxon>Bacteria</taxon>
        <taxon>Bacillati</taxon>
        <taxon>Actinomycetota</taxon>
        <taxon>Actinomycetes</taxon>
        <taxon>Mycobacteriales</taxon>
        <taxon>Fodinicola</taxon>
    </lineage>
</organism>